<dbReference type="CDD" id="cd03801">
    <property type="entry name" value="GT4_PimA-like"/>
    <property type="match status" value="1"/>
</dbReference>
<evidence type="ECO:0000313" key="4">
    <source>
        <dbReference type="EMBL" id="TCO75594.1"/>
    </source>
</evidence>
<evidence type="ECO:0000313" key="5">
    <source>
        <dbReference type="Proteomes" id="UP000294980"/>
    </source>
</evidence>
<dbReference type="EMBL" id="SLWX01000007">
    <property type="protein sequence ID" value="TCO75594.1"/>
    <property type="molecule type" value="Genomic_DNA"/>
</dbReference>
<protein>
    <submittedName>
        <fullName evidence="4">Glycosyltransferase involved in cell wall biosynthesis</fullName>
    </submittedName>
</protein>
<dbReference type="SUPFAM" id="SSF53756">
    <property type="entry name" value="UDP-Glycosyltransferase/glycogen phosphorylase"/>
    <property type="match status" value="1"/>
</dbReference>
<proteinExistence type="predicted"/>
<comment type="caution">
    <text evidence="4">The sequence shown here is derived from an EMBL/GenBank/DDBJ whole genome shotgun (WGS) entry which is preliminary data.</text>
</comment>
<name>A0A4R2KPU1_9GAMM</name>
<sequence length="352" mass="38251">MSIAPLYFAFPGRLDTLTGGYHYDRQLIRELRQLGLEVATLSLSGRFPFADDRALQEAGETLSALPDSALVIIDGLALGAFDETALAPVRAKRLRLVALCHHPLALESGLDPAQQRRFQRSEQRALQAARAVLVTSAHTRRTLITQFAVPPERVTVARPGTTRVPFARCQGQPPRLLAVASLTRRKGHDVLINALAPLQHLPWQARFVGGREFDPAWSDELQRQVNRLGLHSRIDFVGVVDETQGEFQRADLFVLPSRYEGYGMVFAEALAAGLPVVAARAGAVPDVVPESAGLLVPPDDVQALTAALHSLLAREELRRQLQAGARLAAGTLPTWSDTAACVARVIEDAALL</sequence>
<dbReference type="Gene3D" id="3.40.50.2000">
    <property type="entry name" value="Glycogen Phosphorylase B"/>
    <property type="match status" value="2"/>
</dbReference>
<dbReference type="RefSeq" id="WP_205686623.1">
    <property type="nucleotide sequence ID" value="NZ_QQSW01000009.1"/>
</dbReference>
<dbReference type="InterPro" id="IPR028098">
    <property type="entry name" value="Glyco_trans_4-like_N"/>
</dbReference>
<gene>
    <name evidence="4" type="ORF">EV688_10711</name>
</gene>
<reference evidence="4 5" key="1">
    <citation type="submission" date="2019-03" db="EMBL/GenBank/DDBJ databases">
        <title>Genomic Encyclopedia of Type Strains, Phase IV (KMG-IV): sequencing the most valuable type-strain genomes for metagenomic binning, comparative biology and taxonomic classification.</title>
        <authorList>
            <person name="Goeker M."/>
        </authorList>
    </citation>
    <scope>NUCLEOTIDE SEQUENCE [LARGE SCALE GENOMIC DNA]</scope>
    <source>
        <strain evidence="4 5">DSM 23344</strain>
    </source>
</reference>
<accession>A0A4R2KPU1</accession>
<evidence type="ECO:0000256" key="2">
    <source>
        <dbReference type="ARBA" id="ARBA00022679"/>
    </source>
</evidence>
<feature type="domain" description="Glycosyltransferase subfamily 4-like N-terminal" evidence="3">
    <location>
        <begin position="85"/>
        <end position="160"/>
    </location>
</feature>
<dbReference type="PANTHER" id="PTHR12526">
    <property type="entry name" value="GLYCOSYLTRANSFERASE"/>
    <property type="match status" value="1"/>
</dbReference>
<dbReference type="GO" id="GO:0016757">
    <property type="term" value="F:glycosyltransferase activity"/>
    <property type="evidence" value="ECO:0007669"/>
    <property type="project" value="UniProtKB-KW"/>
</dbReference>
<dbReference type="AlphaFoldDB" id="A0A4R2KPU1"/>
<dbReference type="Pfam" id="PF13692">
    <property type="entry name" value="Glyco_trans_1_4"/>
    <property type="match status" value="1"/>
</dbReference>
<organism evidence="4 5">
    <name type="scientific">Chromatocurvus halotolerans</name>
    <dbReference type="NCBI Taxonomy" id="1132028"/>
    <lineage>
        <taxon>Bacteria</taxon>
        <taxon>Pseudomonadati</taxon>
        <taxon>Pseudomonadota</taxon>
        <taxon>Gammaproteobacteria</taxon>
        <taxon>Cellvibrionales</taxon>
        <taxon>Halieaceae</taxon>
        <taxon>Chromatocurvus</taxon>
    </lineage>
</organism>
<keyword evidence="2 4" id="KW-0808">Transferase</keyword>
<dbReference type="PANTHER" id="PTHR12526:SF510">
    <property type="entry name" value="D-INOSITOL 3-PHOSPHATE GLYCOSYLTRANSFERASE"/>
    <property type="match status" value="1"/>
</dbReference>
<dbReference type="Pfam" id="PF13439">
    <property type="entry name" value="Glyco_transf_4"/>
    <property type="match status" value="1"/>
</dbReference>
<keyword evidence="5" id="KW-1185">Reference proteome</keyword>
<dbReference type="Proteomes" id="UP000294980">
    <property type="component" value="Unassembled WGS sequence"/>
</dbReference>
<evidence type="ECO:0000259" key="3">
    <source>
        <dbReference type="Pfam" id="PF13439"/>
    </source>
</evidence>
<evidence type="ECO:0000256" key="1">
    <source>
        <dbReference type="ARBA" id="ARBA00022676"/>
    </source>
</evidence>
<keyword evidence="1" id="KW-0328">Glycosyltransferase</keyword>